<dbReference type="PRINTS" id="PR00413">
    <property type="entry name" value="HADHALOGNASE"/>
</dbReference>
<keyword evidence="2 4" id="KW-0378">Hydrolase</keyword>
<comment type="cofactor">
    <cofactor evidence="1">
        <name>Mg(2+)</name>
        <dbReference type="ChEBI" id="CHEBI:18420"/>
    </cofactor>
</comment>
<dbReference type="InterPro" id="IPR006439">
    <property type="entry name" value="HAD-SF_hydro_IA"/>
</dbReference>
<dbReference type="Gene3D" id="3.40.50.1000">
    <property type="entry name" value="HAD superfamily/HAD-like"/>
    <property type="match status" value="1"/>
</dbReference>
<dbReference type="GO" id="GO:0044281">
    <property type="term" value="P:small molecule metabolic process"/>
    <property type="evidence" value="ECO:0007669"/>
    <property type="project" value="UniProtKB-ARBA"/>
</dbReference>
<evidence type="ECO:0000256" key="1">
    <source>
        <dbReference type="ARBA" id="ARBA00001946"/>
    </source>
</evidence>
<proteinExistence type="predicted"/>
<keyword evidence="3" id="KW-0460">Magnesium</keyword>
<gene>
    <name evidence="4" type="primary">gph_44</name>
    <name evidence="4" type="ORF">SDC9_87605</name>
</gene>
<dbReference type="InterPro" id="IPR036412">
    <property type="entry name" value="HAD-like_sf"/>
</dbReference>
<accession>A0A644ZJA8</accession>
<dbReference type="InterPro" id="IPR023198">
    <property type="entry name" value="PGP-like_dom2"/>
</dbReference>
<dbReference type="EMBL" id="VSSQ01009192">
    <property type="protein sequence ID" value="MPM40956.1"/>
    <property type="molecule type" value="Genomic_DNA"/>
</dbReference>
<dbReference type="PANTHER" id="PTHR46470">
    <property type="entry name" value="N-ACYLNEURAMINATE-9-PHOSPHATASE"/>
    <property type="match status" value="1"/>
</dbReference>
<dbReference type="EC" id="3.1.3.18" evidence="4"/>
<dbReference type="InterPro" id="IPR041492">
    <property type="entry name" value="HAD_2"/>
</dbReference>
<reference evidence="4" key="1">
    <citation type="submission" date="2019-08" db="EMBL/GenBank/DDBJ databases">
        <authorList>
            <person name="Kucharzyk K."/>
            <person name="Murdoch R.W."/>
            <person name="Higgins S."/>
            <person name="Loffler F."/>
        </authorList>
    </citation>
    <scope>NUCLEOTIDE SEQUENCE</scope>
</reference>
<evidence type="ECO:0000256" key="3">
    <source>
        <dbReference type="ARBA" id="ARBA00022842"/>
    </source>
</evidence>
<sequence length="247" mass="28039">MNISTVLFDLGGTLEEVLEIPEQKECCLHAIQTLLVAYDTAFQMEFPAFSKLVTEGFHAYKRWSSNSLIEQPGSVIWGQWIFKEYPGHRDLFVLLGDTLTDIWETSYYKRRLRPEARSVLTTLYTCGYTLGVISNTTSKRMPHTLLQMYGIADLFETVVLSAETGIRKPCTKIFNQALSELHKEAKSCVYVGDQPSRDARGPYDAKFATNLILSTDNTSSDPFVGHWIRSLSEIPTILERLKELPND</sequence>
<dbReference type="SFLD" id="SFLDS00003">
    <property type="entry name" value="Haloacid_Dehalogenase"/>
    <property type="match status" value="1"/>
</dbReference>
<organism evidence="4">
    <name type="scientific">bioreactor metagenome</name>
    <dbReference type="NCBI Taxonomy" id="1076179"/>
    <lineage>
        <taxon>unclassified sequences</taxon>
        <taxon>metagenomes</taxon>
        <taxon>ecological metagenomes</taxon>
    </lineage>
</organism>
<dbReference type="InterPro" id="IPR051400">
    <property type="entry name" value="HAD-like_hydrolase"/>
</dbReference>
<dbReference type="AlphaFoldDB" id="A0A644ZJA8"/>
<name>A0A644ZJA8_9ZZZZ</name>
<dbReference type="SUPFAM" id="SSF56784">
    <property type="entry name" value="HAD-like"/>
    <property type="match status" value="1"/>
</dbReference>
<dbReference type="SFLD" id="SFLDG01129">
    <property type="entry name" value="C1.5:_HAD__Beta-PGM__Phosphata"/>
    <property type="match status" value="1"/>
</dbReference>
<dbReference type="GO" id="GO:0008967">
    <property type="term" value="F:phosphoglycolate phosphatase activity"/>
    <property type="evidence" value="ECO:0007669"/>
    <property type="project" value="UniProtKB-EC"/>
</dbReference>
<evidence type="ECO:0000313" key="4">
    <source>
        <dbReference type="EMBL" id="MPM40956.1"/>
    </source>
</evidence>
<protein>
    <submittedName>
        <fullName evidence="4">Phosphoglycolate phosphatase</fullName>
        <ecNumber evidence="4">3.1.3.18</ecNumber>
    </submittedName>
</protein>
<dbReference type="InterPro" id="IPR023214">
    <property type="entry name" value="HAD_sf"/>
</dbReference>
<dbReference type="NCBIfam" id="TIGR01549">
    <property type="entry name" value="HAD-SF-IA-v1"/>
    <property type="match status" value="1"/>
</dbReference>
<dbReference type="Pfam" id="PF13419">
    <property type="entry name" value="HAD_2"/>
    <property type="match status" value="1"/>
</dbReference>
<evidence type="ECO:0000256" key="2">
    <source>
        <dbReference type="ARBA" id="ARBA00022801"/>
    </source>
</evidence>
<comment type="caution">
    <text evidence="4">The sequence shown here is derived from an EMBL/GenBank/DDBJ whole genome shotgun (WGS) entry which is preliminary data.</text>
</comment>
<dbReference type="Gene3D" id="1.10.150.240">
    <property type="entry name" value="Putative phosphatase, domain 2"/>
    <property type="match status" value="1"/>
</dbReference>